<dbReference type="AlphaFoldDB" id="A0AAD7Z9W0"/>
<feature type="non-terminal residue" evidence="1">
    <location>
        <position position="1"/>
    </location>
</feature>
<comment type="caution">
    <text evidence="1">The sequence shown here is derived from an EMBL/GenBank/DDBJ whole genome shotgun (WGS) entry which is preliminary data.</text>
</comment>
<reference evidence="1" key="2">
    <citation type="submission" date="2023-05" db="EMBL/GenBank/DDBJ databases">
        <authorList>
            <person name="Fouks B."/>
        </authorList>
    </citation>
    <scope>NUCLEOTIDE SEQUENCE</scope>
    <source>
        <strain evidence="1">Stay&amp;Tobe</strain>
        <tissue evidence="1">Testes</tissue>
    </source>
</reference>
<dbReference type="Proteomes" id="UP001233999">
    <property type="component" value="Unassembled WGS sequence"/>
</dbReference>
<accession>A0AAD7Z9W0</accession>
<proteinExistence type="predicted"/>
<keyword evidence="2" id="KW-1185">Reference proteome</keyword>
<dbReference type="EMBL" id="JASPKZ010009609">
    <property type="protein sequence ID" value="KAJ9576609.1"/>
    <property type="molecule type" value="Genomic_DNA"/>
</dbReference>
<sequence length="106" mass="12485">LSEMEVMTEKGQDIVSNRRYQKNLKLYEQCSIATLCRHHASLGYFRNLKVHSSSMVFEYIFFPKLLCSNKLLLFFTSSQDFLSMLTMPTKRYQLKEKKQQTLSETG</sequence>
<evidence type="ECO:0000313" key="1">
    <source>
        <dbReference type="EMBL" id="KAJ9576609.1"/>
    </source>
</evidence>
<organism evidence="1 2">
    <name type="scientific">Diploptera punctata</name>
    <name type="common">Pacific beetle cockroach</name>
    <dbReference type="NCBI Taxonomy" id="6984"/>
    <lineage>
        <taxon>Eukaryota</taxon>
        <taxon>Metazoa</taxon>
        <taxon>Ecdysozoa</taxon>
        <taxon>Arthropoda</taxon>
        <taxon>Hexapoda</taxon>
        <taxon>Insecta</taxon>
        <taxon>Pterygota</taxon>
        <taxon>Neoptera</taxon>
        <taxon>Polyneoptera</taxon>
        <taxon>Dictyoptera</taxon>
        <taxon>Blattodea</taxon>
        <taxon>Blaberoidea</taxon>
        <taxon>Blaberidae</taxon>
        <taxon>Diplopterinae</taxon>
        <taxon>Diploptera</taxon>
    </lineage>
</organism>
<reference evidence="1" key="1">
    <citation type="journal article" date="2023" name="IScience">
        <title>Live-bearing cockroach genome reveals convergent evolutionary mechanisms linked to viviparity in insects and beyond.</title>
        <authorList>
            <person name="Fouks B."/>
            <person name="Harrison M.C."/>
            <person name="Mikhailova A.A."/>
            <person name="Marchal E."/>
            <person name="English S."/>
            <person name="Carruthers M."/>
            <person name="Jennings E.C."/>
            <person name="Chiamaka E.L."/>
            <person name="Frigard R.A."/>
            <person name="Pippel M."/>
            <person name="Attardo G.M."/>
            <person name="Benoit J.B."/>
            <person name="Bornberg-Bauer E."/>
            <person name="Tobe S.S."/>
        </authorList>
    </citation>
    <scope>NUCLEOTIDE SEQUENCE</scope>
    <source>
        <strain evidence="1">Stay&amp;Tobe</strain>
    </source>
</reference>
<gene>
    <name evidence="1" type="ORF">L9F63_025496</name>
</gene>
<protein>
    <submittedName>
        <fullName evidence="1">Uncharacterized protein</fullName>
    </submittedName>
</protein>
<name>A0AAD7Z9W0_DIPPU</name>
<evidence type="ECO:0000313" key="2">
    <source>
        <dbReference type="Proteomes" id="UP001233999"/>
    </source>
</evidence>
<feature type="non-terminal residue" evidence="1">
    <location>
        <position position="106"/>
    </location>
</feature>